<evidence type="ECO:0000313" key="1">
    <source>
        <dbReference type="EMBL" id="MPC74172.1"/>
    </source>
</evidence>
<gene>
    <name evidence="1" type="ORF">E2C01_068522</name>
</gene>
<name>A0A5B7HS76_PORTR</name>
<dbReference type="AlphaFoldDB" id="A0A5B7HS76"/>
<dbReference type="EMBL" id="VSRR010038380">
    <property type="protein sequence ID" value="MPC74172.1"/>
    <property type="molecule type" value="Genomic_DNA"/>
</dbReference>
<evidence type="ECO:0000313" key="2">
    <source>
        <dbReference type="Proteomes" id="UP000324222"/>
    </source>
</evidence>
<sequence length="86" mass="9890">MGLADKGGTHNKGRTYPQHSLHYPLSCLNLHPFPPVLLQASVHRHRRANYSNHPRIQIAIIRSYPQAKSTLLRARSLDPARRQHLR</sequence>
<accession>A0A5B7HS76</accession>
<comment type="caution">
    <text evidence="1">The sequence shown here is derived from an EMBL/GenBank/DDBJ whole genome shotgun (WGS) entry which is preliminary data.</text>
</comment>
<reference evidence="1 2" key="1">
    <citation type="submission" date="2019-05" db="EMBL/GenBank/DDBJ databases">
        <title>Another draft genome of Portunus trituberculatus and its Hox gene families provides insights of decapod evolution.</title>
        <authorList>
            <person name="Jeong J.-H."/>
            <person name="Song I."/>
            <person name="Kim S."/>
            <person name="Choi T."/>
            <person name="Kim D."/>
            <person name="Ryu S."/>
            <person name="Kim W."/>
        </authorList>
    </citation>
    <scope>NUCLEOTIDE SEQUENCE [LARGE SCALE GENOMIC DNA]</scope>
    <source>
        <tissue evidence="1">Muscle</tissue>
    </source>
</reference>
<proteinExistence type="predicted"/>
<dbReference type="Proteomes" id="UP000324222">
    <property type="component" value="Unassembled WGS sequence"/>
</dbReference>
<keyword evidence="2" id="KW-1185">Reference proteome</keyword>
<protein>
    <submittedName>
        <fullName evidence="1">Uncharacterized protein</fullName>
    </submittedName>
</protein>
<organism evidence="1 2">
    <name type="scientific">Portunus trituberculatus</name>
    <name type="common">Swimming crab</name>
    <name type="synonym">Neptunus trituberculatus</name>
    <dbReference type="NCBI Taxonomy" id="210409"/>
    <lineage>
        <taxon>Eukaryota</taxon>
        <taxon>Metazoa</taxon>
        <taxon>Ecdysozoa</taxon>
        <taxon>Arthropoda</taxon>
        <taxon>Crustacea</taxon>
        <taxon>Multicrustacea</taxon>
        <taxon>Malacostraca</taxon>
        <taxon>Eumalacostraca</taxon>
        <taxon>Eucarida</taxon>
        <taxon>Decapoda</taxon>
        <taxon>Pleocyemata</taxon>
        <taxon>Brachyura</taxon>
        <taxon>Eubrachyura</taxon>
        <taxon>Portunoidea</taxon>
        <taxon>Portunidae</taxon>
        <taxon>Portuninae</taxon>
        <taxon>Portunus</taxon>
    </lineage>
</organism>